<dbReference type="KEGG" id="csl:COCSUDRAFT_62121"/>
<evidence type="ECO:0000256" key="3">
    <source>
        <dbReference type="PROSITE-ProRule" id="PRU00023"/>
    </source>
</evidence>
<dbReference type="PANTHER" id="PTHR24171">
    <property type="entry name" value="ANKYRIN REPEAT DOMAIN-CONTAINING PROTEIN 39-RELATED"/>
    <property type="match status" value="1"/>
</dbReference>
<organism evidence="4 5">
    <name type="scientific">Coccomyxa subellipsoidea (strain C-169)</name>
    <name type="common">Green microalga</name>
    <dbReference type="NCBI Taxonomy" id="574566"/>
    <lineage>
        <taxon>Eukaryota</taxon>
        <taxon>Viridiplantae</taxon>
        <taxon>Chlorophyta</taxon>
        <taxon>core chlorophytes</taxon>
        <taxon>Trebouxiophyceae</taxon>
        <taxon>Trebouxiophyceae incertae sedis</taxon>
        <taxon>Coccomyxaceae</taxon>
        <taxon>Coccomyxa</taxon>
        <taxon>Coccomyxa subellipsoidea</taxon>
    </lineage>
</organism>
<keyword evidence="1" id="KW-0677">Repeat</keyword>
<proteinExistence type="predicted"/>
<dbReference type="GO" id="GO:0004842">
    <property type="term" value="F:ubiquitin-protein transferase activity"/>
    <property type="evidence" value="ECO:0007669"/>
    <property type="project" value="TreeGrafter"/>
</dbReference>
<evidence type="ECO:0000256" key="2">
    <source>
        <dbReference type="ARBA" id="ARBA00023043"/>
    </source>
</evidence>
<evidence type="ECO:0000313" key="5">
    <source>
        <dbReference type="Proteomes" id="UP000007264"/>
    </source>
</evidence>
<dbReference type="PROSITE" id="PS50088">
    <property type="entry name" value="ANK_REPEAT"/>
    <property type="match status" value="2"/>
</dbReference>
<dbReference type="InterPro" id="IPR002110">
    <property type="entry name" value="Ankyrin_rpt"/>
</dbReference>
<dbReference type="AlphaFoldDB" id="I0Z229"/>
<dbReference type="PROSITE" id="PS50297">
    <property type="entry name" value="ANK_REP_REGION"/>
    <property type="match status" value="2"/>
</dbReference>
<dbReference type="Pfam" id="PF12796">
    <property type="entry name" value="Ank_2"/>
    <property type="match status" value="1"/>
</dbReference>
<dbReference type="Gene3D" id="1.25.40.20">
    <property type="entry name" value="Ankyrin repeat-containing domain"/>
    <property type="match status" value="2"/>
</dbReference>
<accession>I0Z229</accession>
<keyword evidence="5" id="KW-1185">Reference proteome</keyword>
<keyword evidence="2 3" id="KW-0040">ANK repeat</keyword>
<dbReference type="eggNOG" id="KOG0504">
    <property type="taxonomic scope" value="Eukaryota"/>
</dbReference>
<dbReference type="GeneID" id="17042699"/>
<dbReference type="STRING" id="574566.I0Z229"/>
<evidence type="ECO:0000256" key="1">
    <source>
        <dbReference type="ARBA" id="ARBA00022737"/>
    </source>
</evidence>
<sequence length="296" mass="32208">MQVAQQMQSIQEAVKKPEIAAQVEQMTAAMQDQQLQQRIAQLKDDPELAGMFEDIQKNGMGALMKYWNDPATLAKIGERMGPVEAGAGPAPAAPAAQAQAAPAASMPEINNLLDAAKHGDLEAVQDFIAIGKDVNERDGDGRSALHYAVAYSHADIVEELDSKKNTPLHYAAGYGRSALVRQLLEAGAKAAADNASGQSALDLSTIDMMKNWGAAREMKQQGKQWSNPYDLGPVANWQDAFDVHGRFWWILWLAPTLRVRSGNGVVSPAKPGSEQGAMLNDMQIMEARERFMHQML</sequence>
<feature type="repeat" description="ANK" evidence="3">
    <location>
        <begin position="163"/>
        <end position="195"/>
    </location>
</feature>
<evidence type="ECO:0000313" key="4">
    <source>
        <dbReference type="EMBL" id="EIE24698.1"/>
    </source>
</evidence>
<protein>
    <submittedName>
        <fullName evidence="4">Ankyrin</fullName>
    </submittedName>
</protein>
<dbReference type="RefSeq" id="XP_005649242.1">
    <property type="nucleotide sequence ID" value="XM_005649185.1"/>
</dbReference>
<dbReference type="SUPFAM" id="SSF48403">
    <property type="entry name" value="Ankyrin repeat"/>
    <property type="match status" value="1"/>
</dbReference>
<name>I0Z229_COCSC</name>
<dbReference type="EMBL" id="AGSI01000005">
    <property type="protein sequence ID" value="EIE24698.1"/>
    <property type="molecule type" value="Genomic_DNA"/>
</dbReference>
<dbReference type="PANTHER" id="PTHR24171:SF8">
    <property type="entry name" value="BRCA1-ASSOCIATED RING DOMAIN PROTEIN 1"/>
    <property type="match status" value="1"/>
</dbReference>
<gene>
    <name evidence="4" type="ORF">COCSUDRAFT_62121</name>
</gene>
<reference evidence="4 5" key="1">
    <citation type="journal article" date="2012" name="Genome Biol.">
        <title>The genome of the polar eukaryotic microalga coccomyxa subellipsoidea reveals traits of cold adaptation.</title>
        <authorList>
            <person name="Blanc G."/>
            <person name="Agarkova I."/>
            <person name="Grimwood J."/>
            <person name="Kuo A."/>
            <person name="Brueggeman A."/>
            <person name="Dunigan D."/>
            <person name="Gurnon J."/>
            <person name="Ladunga I."/>
            <person name="Lindquist E."/>
            <person name="Lucas S."/>
            <person name="Pangilinan J."/>
            <person name="Proschold T."/>
            <person name="Salamov A."/>
            <person name="Schmutz J."/>
            <person name="Weeks D."/>
            <person name="Yamada T."/>
            <person name="Claverie J.M."/>
            <person name="Grigoriev I."/>
            <person name="Van Etten J."/>
            <person name="Lomsadze A."/>
            <person name="Borodovsky M."/>
        </authorList>
    </citation>
    <scope>NUCLEOTIDE SEQUENCE [LARGE SCALE GENOMIC DNA]</scope>
    <source>
        <strain evidence="4 5">C-169</strain>
    </source>
</reference>
<dbReference type="OrthoDB" id="341259at2759"/>
<dbReference type="GO" id="GO:0085020">
    <property type="term" value="P:protein K6-linked ubiquitination"/>
    <property type="evidence" value="ECO:0007669"/>
    <property type="project" value="TreeGrafter"/>
</dbReference>
<dbReference type="Proteomes" id="UP000007264">
    <property type="component" value="Unassembled WGS sequence"/>
</dbReference>
<comment type="caution">
    <text evidence="4">The sequence shown here is derived from an EMBL/GenBank/DDBJ whole genome shotgun (WGS) entry which is preliminary data.</text>
</comment>
<dbReference type="SMART" id="SM00248">
    <property type="entry name" value="ANK"/>
    <property type="match status" value="3"/>
</dbReference>
<dbReference type="InterPro" id="IPR036770">
    <property type="entry name" value="Ankyrin_rpt-contain_sf"/>
</dbReference>
<feature type="repeat" description="ANK" evidence="3">
    <location>
        <begin position="140"/>
        <end position="160"/>
    </location>
</feature>